<feature type="compositionally biased region" description="Low complexity" evidence="1">
    <location>
        <begin position="19"/>
        <end position="31"/>
    </location>
</feature>
<dbReference type="EMBL" id="ML977145">
    <property type="protein sequence ID" value="KAF1989421.1"/>
    <property type="molecule type" value="Genomic_DNA"/>
</dbReference>
<evidence type="ECO:0000259" key="2">
    <source>
        <dbReference type="Pfam" id="PF16455"/>
    </source>
</evidence>
<dbReference type="Pfam" id="PF16455">
    <property type="entry name" value="UBD"/>
    <property type="match status" value="1"/>
</dbReference>
<proteinExistence type="predicted"/>
<evidence type="ECO:0000256" key="1">
    <source>
        <dbReference type="SAM" id="MobiDB-lite"/>
    </source>
</evidence>
<dbReference type="OrthoDB" id="1640476at2759"/>
<dbReference type="InterPro" id="IPR038169">
    <property type="entry name" value="DC-UbP/UBTD2_N_sf"/>
</dbReference>
<feature type="region of interest" description="Disordered" evidence="1">
    <location>
        <begin position="50"/>
        <end position="156"/>
    </location>
</feature>
<dbReference type="PANTHER" id="PTHR13609">
    <property type="entry name" value="UBIQUITIN DOMAIN CONTAINING 1 PROTEIN-RELATED"/>
    <property type="match status" value="1"/>
</dbReference>
<evidence type="ECO:0000313" key="4">
    <source>
        <dbReference type="Proteomes" id="UP000800041"/>
    </source>
</evidence>
<dbReference type="InterPro" id="IPR039869">
    <property type="entry name" value="UBTD1/2"/>
</dbReference>
<organism evidence="3 4">
    <name type="scientific">Aulographum hederae CBS 113979</name>
    <dbReference type="NCBI Taxonomy" id="1176131"/>
    <lineage>
        <taxon>Eukaryota</taxon>
        <taxon>Fungi</taxon>
        <taxon>Dikarya</taxon>
        <taxon>Ascomycota</taxon>
        <taxon>Pezizomycotina</taxon>
        <taxon>Dothideomycetes</taxon>
        <taxon>Pleosporomycetidae</taxon>
        <taxon>Aulographales</taxon>
        <taxon>Aulographaceae</taxon>
    </lineage>
</organism>
<protein>
    <recommendedName>
        <fullName evidence="2">DC-UbP/UBTD2 N-terminal domain-containing protein</fullName>
    </recommendedName>
</protein>
<dbReference type="AlphaFoldDB" id="A0A6G1H892"/>
<feature type="compositionally biased region" description="Basic and acidic residues" evidence="1">
    <location>
        <begin position="98"/>
        <end position="111"/>
    </location>
</feature>
<dbReference type="Proteomes" id="UP000800041">
    <property type="component" value="Unassembled WGS sequence"/>
</dbReference>
<dbReference type="Gene3D" id="1.20.225.20">
    <property type="entry name" value="Ub domain-containing protein, DC-UbP/UBTD2, N-terminal domain"/>
    <property type="match status" value="1"/>
</dbReference>
<sequence length="364" mass="39755">MGCCVSSPSHSSPRDHNRPTTTTSLPTDSSLANLPSNLDVGARTSILSATSQSHQPNRYSHINNRNSSHSHVDIRPATPSNRRRSILARGPGITSPEIEPHTHSHDDELSHTHNHAAESTPVRRGNSARAHPNRPLKKPSPNLNIKPPGIPITPSNPTGALTVPLLRAERRAFFDTRVSGRAEIWGLVQTLCGLVEEGKLEEAQGLLEAAVCTCPTGEIWGKRGGVFDEWGECYQVPSWVVGKPRGLVEEEEVGAGDDEEGDEHEKDVELLGGGEKRKELEKPVGKLVKVKVRLSDRGADVVVTNFGMEQSMEELLRRVRDMADILATTSVKFFYVGNLIAPATSLSSHGWREGHVLNAFVFQE</sequence>
<feature type="compositionally biased region" description="Polar residues" evidence="1">
    <location>
        <begin position="1"/>
        <end position="11"/>
    </location>
</feature>
<gene>
    <name evidence="3" type="ORF">K402DRAFT_390999</name>
</gene>
<evidence type="ECO:0000313" key="3">
    <source>
        <dbReference type="EMBL" id="KAF1989421.1"/>
    </source>
</evidence>
<dbReference type="InterPro" id="IPR032752">
    <property type="entry name" value="DC-UbP/UBTD2_N"/>
</dbReference>
<feature type="region of interest" description="Disordered" evidence="1">
    <location>
        <begin position="1"/>
        <end position="36"/>
    </location>
</feature>
<accession>A0A6G1H892</accession>
<feature type="compositionally biased region" description="Low complexity" evidence="1">
    <location>
        <begin position="57"/>
        <end position="69"/>
    </location>
</feature>
<reference evidence="3" key="1">
    <citation type="journal article" date="2020" name="Stud. Mycol.">
        <title>101 Dothideomycetes genomes: a test case for predicting lifestyles and emergence of pathogens.</title>
        <authorList>
            <person name="Haridas S."/>
            <person name="Albert R."/>
            <person name="Binder M."/>
            <person name="Bloem J."/>
            <person name="Labutti K."/>
            <person name="Salamov A."/>
            <person name="Andreopoulos B."/>
            <person name="Baker S."/>
            <person name="Barry K."/>
            <person name="Bills G."/>
            <person name="Bluhm B."/>
            <person name="Cannon C."/>
            <person name="Castanera R."/>
            <person name="Culley D."/>
            <person name="Daum C."/>
            <person name="Ezra D."/>
            <person name="Gonzalez J."/>
            <person name="Henrissat B."/>
            <person name="Kuo A."/>
            <person name="Liang C."/>
            <person name="Lipzen A."/>
            <person name="Lutzoni F."/>
            <person name="Magnuson J."/>
            <person name="Mondo S."/>
            <person name="Nolan M."/>
            <person name="Ohm R."/>
            <person name="Pangilinan J."/>
            <person name="Park H.-J."/>
            <person name="Ramirez L."/>
            <person name="Alfaro M."/>
            <person name="Sun H."/>
            <person name="Tritt A."/>
            <person name="Yoshinaga Y."/>
            <person name="Zwiers L.-H."/>
            <person name="Turgeon B."/>
            <person name="Goodwin S."/>
            <person name="Spatafora J."/>
            <person name="Crous P."/>
            <person name="Grigoriev I."/>
        </authorList>
    </citation>
    <scope>NUCLEOTIDE SEQUENCE</scope>
    <source>
        <strain evidence="3">CBS 113979</strain>
    </source>
</reference>
<name>A0A6G1H892_9PEZI</name>
<feature type="domain" description="DC-UbP/UBTD2 N-terminal" evidence="2">
    <location>
        <begin position="161"/>
        <end position="250"/>
    </location>
</feature>
<keyword evidence="4" id="KW-1185">Reference proteome</keyword>